<evidence type="ECO:0000256" key="5">
    <source>
        <dbReference type="ARBA" id="ARBA00023125"/>
    </source>
</evidence>
<dbReference type="SUPFAM" id="SSF56349">
    <property type="entry name" value="DNA breaking-rejoining enzymes"/>
    <property type="match status" value="1"/>
</dbReference>
<dbReference type="SUPFAM" id="SSF55869">
    <property type="entry name" value="DNA topoisomerase I domain"/>
    <property type="match status" value="1"/>
</dbReference>
<dbReference type="Gene3D" id="3.30.66.10">
    <property type="entry name" value="DNA topoisomerase I domain"/>
    <property type="match status" value="1"/>
</dbReference>
<dbReference type="InterPro" id="IPR035447">
    <property type="entry name" value="DNA_topo_I_N_sf"/>
</dbReference>
<dbReference type="PRINTS" id="PR00416">
    <property type="entry name" value="EUTPISMRASEI"/>
</dbReference>
<keyword evidence="4" id="KW-0799">Topoisomerase</keyword>
<sequence>MTTTPWPDAVSPEQIAQRAKLTYVAEDAPGLSRRRCGRGFTYLDHAGCTLRDERERERIEALAIPPAWTEVWISADPDGHVLATGRDDRQRKQYRYHPRWDAERDRVKFEQLLAFGGTLPALRRRIGRGLGRDRSDAEFVHCTAARLLDRTGIRVGHAEYAEDNGTVGLTTLQGRHVRVRGDRVELDFVGKGGTDISVQVDDARLARAMAALASGPRTLVFRFRAEGRRRPLDADELNAWLRDAVDPGCSAKQFRTWRATVAVIAHLAAEERPAADGRSGRFLEAVDHAADLLCNTRSVLRTSYLPPGLEALYVEGPFDRVVEAARRQASNDATTGRSTEERLALPVLRWLVAA</sequence>
<dbReference type="PROSITE" id="PS52038">
    <property type="entry name" value="TOPO_IB_2"/>
    <property type="match status" value="1"/>
</dbReference>
<evidence type="ECO:0000256" key="2">
    <source>
        <dbReference type="ARBA" id="ARBA00006645"/>
    </source>
</evidence>
<dbReference type="InterPro" id="IPR011010">
    <property type="entry name" value="DNA_brk_join_enz"/>
</dbReference>
<comment type="similarity">
    <text evidence="2">Belongs to the type IB topoisomerase family.</text>
</comment>
<evidence type="ECO:0000256" key="1">
    <source>
        <dbReference type="ARBA" id="ARBA00000213"/>
    </source>
</evidence>
<accession>A0ABU9E826</accession>
<comment type="caution">
    <text evidence="9">The sequence shown here is derived from an EMBL/GenBank/DDBJ whole genome shotgun (WGS) entry which is preliminary data.</text>
</comment>
<evidence type="ECO:0000256" key="4">
    <source>
        <dbReference type="ARBA" id="ARBA00023029"/>
    </source>
</evidence>
<evidence type="ECO:0000259" key="8">
    <source>
        <dbReference type="Pfam" id="PF21338"/>
    </source>
</evidence>
<gene>
    <name evidence="9" type="ORF">WI372_04805</name>
</gene>
<feature type="domain" description="DNA topoisomerase IB N-terminal" evidence="8">
    <location>
        <begin position="39"/>
        <end position="87"/>
    </location>
</feature>
<protein>
    <recommendedName>
        <fullName evidence="3">DNA topoisomerase</fullName>
        <ecNumber evidence="3">5.6.2.1</ecNumber>
    </recommendedName>
</protein>
<dbReference type="Proteomes" id="UP001484239">
    <property type="component" value="Unassembled WGS sequence"/>
</dbReference>
<evidence type="ECO:0000313" key="9">
    <source>
        <dbReference type="EMBL" id="MEK9500288.1"/>
    </source>
</evidence>
<dbReference type="EMBL" id="JBBHLI010000002">
    <property type="protein sequence ID" value="MEK9500288.1"/>
    <property type="molecule type" value="Genomic_DNA"/>
</dbReference>
<dbReference type="InterPro" id="IPR001631">
    <property type="entry name" value="TopoI"/>
</dbReference>
<evidence type="ECO:0000256" key="3">
    <source>
        <dbReference type="ARBA" id="ARBA00012891"/>
    </source>
</evidence>
<proteinExistence type="inferred from homology"/>
<feature type="domain" description="DNA topoisomerase I catalytic core eukaryotic-type" evidence="7">
    <location>
        <begin position="102"/>
        <end position="301"/>
    </location>
</feature>
<keyword evidence="6" id="KW-0413">Isomerase</keyword>
<keyword evidence="5" id="KW-0238">DNA-binding</keyword>
<dbReference type="Gene3D" id="1.10.132.120">
    <property type="match status" value="1"/>
</dbReference>
<dbReference type="RefSeq" id="WP_405284903.1">
    <property type="nucleotide sequence ID" value="NZ_CP144380.1"/>
</dbReference>
<evidence type="ECO:0000313" key="10">
    <source>
        <dbReference type="Proteomes" id="UP001484239"/>
    </source>
</evidence>
<evidence type="ECO:0000256" key="6">
    <source>
        <dbReference type="ARBA" id="ARBA00023235"/>
    </source>
</evidence>
<dbReference type="Pfam" id="PF21338">
    <property type="entry name" value="Top1B_N_bact"/>
    <property type="match status" value="1"/>
</dbReference>
<name>A0ABU9E826_9BACT</name>
<organism evidence="9 10">
    <name type="scientific">Gaopeijia maritima</name>
    <dbReference type="NCBI Taxonomy" id="3119007"/>
    <lineage>
        <taxon>Bacteria</taxon>
        <taxon>Pseudomonadati</taxon>
        <taxon>Gemmatimonadota</taxon>
        <taxon>Longimicrobiia</taxon>
        <taxon>Gaopeijiales</taxon>
        <taxon>Gaopeijiaceae</taxon>
        <taxon>Gaopeijia</taxon>
    </lineage>
</organism>
<keyword evidence="10" id="KW-1185">Reference proteome</keyword>
<dbReference type="InterPro" id="IPR049331">
    <property type="entry name" value="Top1B_N_bact"/>
</dbReference>
<dbReference type="InterPro" id="IPR013500">
    <property type="entry name" value="TopoI_cat_euk"/>
</dbReference>
<dbReference type="EC" id="5.6.2.1" evidence="3"/>
<evidence type="ECO:0000259" key="7">
    <source>
        <dbReference type="Pfam" id="PF01028"/>
    </source>
</evidence>
<reference evidence="9 10" key="1">
    <citation type="submission" date="2024-02" db="EMBL/GenBank/DDBJ databases">
        <title>A novel Gemmatimonadota bacterium.</title>
        <authorList>
            <person name="Du Z.-J."/>
            <person name="Ye Y.-Q."/>
        </authorList>
    </citation>
    <scope>NUCLEOTIDE SEQUENCE [LARGE SCALE GENOMIC DNA]</scope>
    <source>
        <strain evidence="9 10">DH-20</strain>
    </source>
</reference>
<dbReference type="InterPro" id="IPR014711">
    <property type="entry name" value="TopoI_cat_a-hlx-sub_euk"/>
</dbReference>
<dbReference type="Pfam" id="PF01028">
    <property type="entry name" value="Topoisom_I"/>
    <property type="match status" value="1"/>
</dbReference>
<dbReference type="Gene3D" id="3.90.15.10">
    <property type="entry name" value="Topoisomerase I, Chain A, domain 3"/>
    <property type="match status" value="1"/>
</dbReference>
<comment type="catalytic activity">
    <reaction evidence="1">
        <text>ATP-independent breakage of single-stranded DNA, followed by passage and rejoining.</text>
        <dbReference type="EC" id="5.6.2.1"/>
    </reaction>
</comment>